<keyword evidence="7" id="KW-1185">Reference proteome</keyword>
<organism evidence="6 7">
    <name type="scientific">Limimonas halophila</name>
    <dbReference type="NCBI Taxonomy" id="1082479"/>
    <lineage>
        <taxon>Bacteria</taxon>
        <taxon>Pseudomonadati</taxon>
        <taxon>Pseudomonadota</taxon>
        <taxon>Alphaproteobacteria</taxon>
        <taxon>Rhodospirillales</taxon>
        <taxon>Rhodovibrionaceae</taxon>
        <taxon>Limimonas</taxon>
    </lineage>
</organism>
<dbReference type="InterPro" id="IPR019887">
    <property type="entry name" value="Tscrpt_reg_AsnC/Lrp_C"/>
</dbReference>
<evidence type="ECO:0000256" key="3">
    <source>
        <dbReference type="ARBA" id="ARBA00023159"/>
    </source>
</evidence>
<evidence type="ECO:0000256" key="1">
    <source>
        <dbReference type="ARBA" id="ARBA00023015"/>
    </source>
</evidence>
<dbReference type="GO" id="GO:0005829">
    <property type="term" value="C:cytosol"/>
    <property type="evidence" value="ECO:0007669"/>
    <property type="project" value="TreeGrafter"/>
</dbReference>
<dbReference type="RefSeq" id="WP_090018321.1">
    <property type="nucleotide sequence ID" value="NZ_FNCE01000001.1"/>
</dbReference>
<dbReference type="CDD" id="cd00090">
    <property type="entry name" value="HTH_ARSR"/>
    <property type="match status" value="1"/>
</dbReference>
<dbReference type="InterPro" id="IPR011008">
    <property type="entry name" value="Dimeric_a/b-barrel"/>
</dbReference>
<dbReference type="GO" id="GO:0006355">
    <property type="term" value="P:regulation of DNA-templated transcription"/>
    <property type="evidence" value="ECO:0007669"/>
    <property type="project" value="UniProtKB-ARBA"/>
</dbReference>
<dbReference type="PROSITE" id="PS50956">
    <property type="entry name" value="HTH_ASNC_2"/>
    <property type="match status" value="1"/>
</dbReference>
<dbReference type="InterPro" id="IPR000485">
    <property type="entry name" value="AsnC-type_HTH_dom"/>
</dbReference>
<sequence>MTGGTQPRLDALDLRILTVLQREGRITKLRLADAVGLSPSPCHERVKRLERAGYVRGYHADIDLDRLVSAATIFVEVTLAKHAAHDFERFEATIMEIPEIVACHAIGGGMDYLLQVVARDMGHYQQLIEDLLARDIGIERYFTYVVTKAIKQTQPPLDTLLRQPADTGSTV</sequence>
<keyword evidence="1" id="KW-0805">Transcription regulation</keyword>
<dbReference type="InterPro" id="IPR011991">
    <property type="entry name" value="ArsR-like_HTH"/>
</dbReference>
<evidence type="ECO:0000256" key="2">
    <source>
        <dbReference type="ARBA" id="ARBA00023125"/>
    </source>
</evidence>
<dbReference type="Proteomes" id="UP000199415">
    <property type="component" value="Unassembled WGS sequence"/>
</dbReference>
<dbReference type="Pfam" id="PF01037">
    <property type="entry name" value="AsnC_trans_reg"/>
    <property type="match status" value="1"/>
</dbReference>
<evidence type="ECO:0000256" key="4">
    <source>
        <dbReference type="ARBA" id="ARBA00023163"/>
    </source>
</evidence>
<dbReference type="Gene3D" id="3.30.70.920">
    <property type="match status" value="1"/>
</dbReference>
<evidence type="ECO:0000313" key="7">
    <source>
        <dbReference type="Proteomes" id="UP000199415"/>
    </source>
</evidence>
<proteinExistence type="predicted"/>
<dbReference type="SUPFAM" id="SSF54909">
    <property type="entry name" value="Dimeric alpha+beta barrel"/>
    <property type="match status" value="1"/>
</dbReference>
<dbReference type="SUPFAM" id="SSF46785">
    <property type="entry name" value="Winged helix' DNA-binding domain"/>
    <property type="match status" value="1"/>
</dbReference>
<keyword evidence="4" id="KW-0804">Transcription</keyword>
<evidence type="ECO:0000259" key="5">
    <source>
        <dbReference type="PROSITE" id="PS50956"/>
    </source>
</evidence>
<gene>
    <name evidence="6" type="ORF">SAMN05216241_101288</name>
</gene>
<protein>
    <submittedName>
        <fullName evidence="6">Transcriptional regulator, AsnC family</fullName>
    </submittedName>
</protein>
<keyword evidence="3" id="KW-0010">Activator</keyword>
<dbReference type="GO" id="GO:0043200">
    <property type="term" value="P:response to amino acid"/>
    <property type="evidence" value="ECO:0007669"/>
    <property type="project" value="TreeGrafter"/>
</dbReference>
<dbReference type="Gene3D" id="1.10.10.10">
    <property type="entry name" value="Winged helix-like DNA-binding domain superfamily/Winged helix DNA-binding domain"/>
    <property type="match status" value="1"/>
</dbReference>
<dbReference type="PANTHER" id="PTHR30154">
    <property type="entry name" value="LEUCINE-RESPONSIVE REGULATORY PROTEIN"/>
    <property type="match status" value="1"/>
</dbReference>
<dbReference type="GO" id="GO:0043565">
    <property type="term" value="F:sequence-specific DNA binding"/>
    <property type="evidence" value="ECO:0007669"/>
    <property type="project" value="InterPro"/>
</dbReference>
<feature type="domain" description="HTH asnC-type" evidence="5">
    <location>
        <begin position="9"/>
        <end position="70"/>
    </location>
</feature>
<dbReference type="InterPro" id="IPR036388">
    <property type="entry name" value="WH-like_DNA-bd_sf"/>
</dbReference>
<dbReference type="OrthoDB" id="9813313at2"/>
<dbReference type="AlphaFoldDB" id="A0A1G7LKK5"/>
<dbReference type="EMBL" id="FNCE01000001">
    <property type="protein sequence ID" value="SDF50038.1"/>
    <property type="molecule type" value="Genomic_DNA"/>
</dbReference>
<dbReference type="Pfam" id="PF13412">
    <property type="entry name" value="HTH_24"/>
    <property type="match status" value="1"/>
</dbReference>
<keyword evidence="2" id="KW-0238">DNA-binding</keyword>
<name>A0A1G7LKK5_9PROT</name>
<dbReference type="InterPro" id="IPR019888">
    <property type="entry name" value="Tscrpt_reg_AsnC-like"/>
</dbReference>
<dbReference type="PANTHER" id="PTHR30154:SF0">
    <property type="entry name" value="LEUCINE-RESPONSIVE REGULATORY PROTEIN"/>
    <property type="match status" value="1"/>
</dbReference>
<dbReference type="PRINTS" id="PR00033">
    <property type="entry name" value="HTHASNC"/>
</dbReference>
<reference evidence="6 7" key="1">
    <citation type="submission" date="2016-10" db="EMBL/GenBank/DDBJ databases">
        <authorList>
            <person name="de Groot N.N."/>
        </authorList>
    </citation>
    <scope>NUCLEOTIDE SEQUENCE [LARGE SCALE GENOMIC DNA]</scope>
    <source>
        <strain evidence="6 7">DSM 25584</strain>
    </source>
</reference>
<dbReference type="SMART" id="SM00344">
    <property type="entry name" value="HTH_ASNC"/>
    <property type="match status" value="1"/>
</dbReference>
<evidence type="ECO:0000313" key="6">
    <source>
        <dbReference type="EMBL" id="SDF50038.1"/>
    </source>
</evidence>
<dbReference type="InterPro" id="IPR036390">
    <property type="entry name" value="WH_DNA-bd_sf"/>
</dbReference>
<accession>A0A1G7LKK5</accession>
<dbReference type="STRING" id="1082479.SAMN05216241_101288"/>